<dbReference type="Proteomes" id="UP000223968">
    <property type="component" value="Unassembled WGS sequence"/>
</dbReference>
<dbReference type="Pfam" id="PF14521">
    <property type="entry name" value="Aspzincin_M35"/>
    <property type="match status" value="1"/>
</dbReference>
<feature type="compositionally biased region" description="Basic and acidic residues" evidence="1">
    <location>
        <begin position="363"/>
        <end position="387"/>
    </location>
</feature>
<dbReference type="EMBL" id="PDNB01000189">
    <property type="protein sequence ID" value="PGH00264.1"/>
    <property type="molecule type" value="Genomic_DNA"/>
</dbReference>
<feature type="domain" description="Lysine-specific metallo-endopeptidase" evidence="2">
    <location>
        <begin position="309"/>
        <end position="348"/>
    </location>
</feature>
<dbReference type="AlphaFoldDB" id="A0A2B7WLL3"/>
<organism evidence="3 4">
    <name type="scientific">Helicocarpus griseus UAMH5409</name>
    <dbReference type="NCBI Taxonomy" id="1447875"/>
    <lineage>
        <taxon>Eukaryota</taxon>
        <taxon>Fungi</taxon>
        <taxon>Dikarya</taxon>
        <taxon>Ascomycota</taxon>
        <taxon>Pezizomycotina</taxon>
        <taxon>Eurotiomycetes</taxon>
        <taxon>Eurotiomycetidae</taxon>
        <taxon>Onygenales</taxon>
        <taxon>Ajellomycetaceae</taxon>
        <taxon>Helicocarpus</taxon>
    </lineage>
</organism>
<evidence type="ECO:0000259" key="2">
    <source>
        <dbReference type="Pfam" id="PF14521"/>
    </source>
</evidence>
<protein>
    <recommendedName>
        <fullName evidence="2">Lysine-specific metallo-endopeptidase domain-containing protein</fullName>
    </recommendedName>
</protein>
<feature type="region of interest" description="Disordered" evidence="1">
    <location>
        <begin position="363"/>
        <end position="407"/>
    </location>
</feature>
<evidence type="ECO:0000256" key="1">
    <source>
        <dbReference type="SAM" id="MobiDB-lite"/>
    </source>
</evidence>
<gene>
    <name evidence="3" type="ORF">AJ79_08278</name>
</gene>
<accession>A0A2B7WLL3</accession>
<dbReference type="Gene3D" id="3.40.390.10">
    <property type="entry name" value="Collagenase (Catalytic Domain)"/>
    <property type="match status" value="1"/>
</dbReference>
<sequence length="416" mass="46463">MAYELYLGGLSHRSLTENKSMESVYIDRRLEGLEECLVLVVLFPSVDFNAQSLFILCASTCFPECFSWGALGLAVLASSAAAQNGPTWWADSSCDSKFGRGGLDRLMEQTIEAGQMIQDRMVRNREQEAAAHLAFETLFKFKTADEEPDTSLDFPARTDMLLALASSKNRGSLGMKVVEPPISASTVITAAGWSYWQMTRTFLKVTHQILRKISTQRGSTDGTAVVMKTGCLPAGDEDSDTDDMPATVTICDYYFERNLRQDTIPQGFPRLNTEVQWLNRVGSMMMFHEVNSHLIPTPVMLPLLIRLTQMTHRDPEIGTTDFAYGWSDSLKLSADQAVDNADTYSLFASSIRALEAKLSLRKSDPESGRFERDNSIPDRVKHGVHAKEHSKRQSNTTMSCQDEKEGSWKVCKEFKA</sequence>
<evidence type="ECO:0000313" key="3">
    <source>
        <dbReference type="EMBL" id="PGH00264.1"/>
    </source>
</evidence>
<comment type="caution">
    <text evidence="3">The sequence shown here is derived from an EMBL/GenBank/DDBJ whole genome shotgun (WGS) entry which is preliminary data.</text>
</comment>
<keyword evidence="4" id="KW-1185">Reference proteome</keyword>
<dbReference type="OrthoDB" id="412874at2759"/>
<dbReference type="InterPro" id="IPR024079">
    <property type="entry name" value="MetalloPept_cat_dom_sf"/>
</dbReference>
<dbReference type="InterPro" id="IPR029463">
    <property type="entry name" value="Lys_MEP"/>
</dbReference>
<dbReference type="SUPFAM" id="SSF55486">
    <property type="entry name" value="Metalloproteases ('zincins'), catalytic domain"/>
    <property type="match status" value="1"/>
</dbReference>
<evidence type="ECO:0000313" key="4">
    <source>
        <dbReference type="Proteomes" id="UP000223968"/>
    </source>
</evidence>
<name>A0A2B7WLL3_9EURO</name>
<dbReference type="GO" id="GO:0004222">
    <property type="term" value="F:metalloendopeptidase activity"/>
    <property type="evidence" value="ECO:0007669"/>
    <property type="project" value="InterPro"/>
</dbReference>
<proteinExistence type="predicted"/>
<reference evidence="3 4" key="1">
    <citation type="submission" date="2017-10" db="EMBL/GenBank/DDBJ databases">
        <title>Comparative genomics in systemic dimorphic fungi from Ajellomycetaceae.</title>
        <authorList>
            <person name="Munoz J.F."/>
            <person name="Mcewen J.G."/>
            <person name="Clay O.K."/>
            <person name="Cuomo C.A."/>
        </authorList>
    </citation>
    <scope>NUCLEOTIDE SEQUENCE [LARGE SCALE GENOMIC DNA]</scope>
    <source>
        <strain evidence="3 4">UAMH5409</strain>
    </source>
</reference>